<reference evidence="7 8" key="1">
    <citation type="submission" date="2020-03" db="EMBL/GenBank/DDBJ databases">
        <title>Sphingomonas sp. nov., isolated from fish.</title>
        <authorList>
            <person name="Hyun D.-W."/>
            <person name="Bae J.-W."/>
        </authorList>
    </citation>
    <scope>NUCLEOTIDE SEQUENCE [LARGE SCALE GENOMIC DNA]</scope>
    <source>
        <strain evidence="7 8">HDW15C</strain>
    </source>
</reference>
<dbReference type="KEGG" id="ssin:G7078_00115"/>
<feature type="region of interest" description="Disordered" evidence="5">
    <location>
        <begin position="1"/>
        <end position="38"/>
    </location>
</feature>
<dbReference type="REBASE" id="403779">
    <property type="entry name" value="M.SspW15CORF115P"/>
</dbReference>
<dbReference type="PANTHER" id="PTHR13370">
    <property type="entry name" value="RNA METHYLASE-RELATED"/>
    <property type="match status" value="1"/>
</dbReference>
<dbReference type="EC" id="2.1.1.-" evidence="4"/>
<evidence type="ECO:0000256" key="5">
    <source>
        <dbReference type="SAM" id="MobiDB-lite"/>
    </source>
</evidence>
<evidence type="ECO:0000256" key="2">
    <source>
        <dbReference type="ARBA" id="ARBA00022679"/>
    </source>
</evidence>
<evidence type="ECO:0000256" key="3">
    <source>
        <dbReference type="ARBA" id="ARBA00047942"/>
    </source>
</evidence>
<dbReference type="GO" id="GO:0009007">
    <property type="term" value="F:site-specific DNA-methyltransferase (adenine-specific) activity"/>
    <property type="evidence" value="ECO:0007669"/>
    <property type="project" value="UniProtKB-EC"/>
</dbReference>
<dbReference type="PANTHER" id="PTHR13370:SF3">
    <property type="entry name" value="TRNA (GUANINE(10)-N2)-METHYLTRANSFERASE HOMOLOG"/>
    <property type="match status" value="1"/>
</dbReference>
<feature type="domain" description="DNA methylase N-4/N-6" evidence="6">
    <location>
        <begin position="47"/>
        <end position="124"/>
    </location>
</feature>
<accession>A0A6G7ZQE9</accession>
<keyword evidence="2 7" id="KW-0808">Transferase</keyword>
<evidence type="ECO:0000256" key="4">
    <source>
        <dbReference type="RuleBase" id="RU362026"/>
    </source>
</evidence>
<dbReference type="EMBL" id="CP049871">
    <property type="protein sequence ID" value="QIL03217.1"/>
    <property type="molecule type" value="Genomic_DNA"/>
</dbReference>
<evidence type="ECO:0000259" key="6">
    <source>
        <dbReference type="Pfam" id="PF01555"/>
    </source>
</evidence>
<dbReference type="PRINTS" id="PR00508">
    <property type="entry name" value="S21N4MTFRASE"/>
</dbReference>
<evidence type="ECO:0000313" key="8">
    <source>
        <dbReference type="Proteomes" id="UP000502502"/>
    </source>
</evidence>
<feature type="compositionally biased region" description="Basic and acidic residues" evidence="5">
    <location>
        <begin position="25"/>
        <end position="37"/>
    </location>
</feature>
<dbReference type="GO" id="GO:0008170">
    <property type="term" value="F:N-methyltransferase activity"/>
    <property type="evidence" value="ECO:0007669"/>
    <property type="project" value="InterPro"/>
</dbReference>
<dbReference type="Proteomes" id="UP000502502">
    <property type="component" value="Chromosome"/>
</dbReference>
<dbReference type="InterPro" id="IPR002941">
    <property type="entry name" value="DNA_methylase_N4/N6"/>
</dbReference>
<organism evidence="7 8">
    <name type="scientific">Sphingomonas sinipercae</name>
    <dbReference type="NCBI Taxonomy" id="2714944"/>
    <lineage>
        <taxon>Bacteria</taxon>
        <taxon>Pseudomonadati</taxon>
        <taxon>Pseudomonadota</taxon>
        <taxon>Alphaproteobacteria</taxon>
        <taxon>Sphingomonadales</taxon>
        <taxon>Sphingomonadaceae</taxon>
        <taxon>Sphingomonas</taxon>
    </lineage>
</organism>
<dbReference type="Pfam" id="PF01555">
    <property type="entry name" value="N6_N4_Mtase"/>
    <property type="match status" value="1"/>
</dbReference>
<dbReference type="InterPro" id="IPR029063">
    <property type="entry name" value="SAM-dependent_MTases_sf"/>
</dbReference>
<dbReference type="GO" id="GO:0003677">
    <property type="term" value="F:DNA binding"/>
    <property type="evidence" value="ECO:0007669"/>
    <property type="project" value="InterPro"/>
</dbReference>
<comment type="catalytic activity">
    <reaction evidence="3">
        <text>a 2'-deoxyadenosine in DNA + S-adenosyl-L-methionine = an N(6)-methyl-2'-deoxyadenosine in DNA + S-adenosyl-L-homocysteine + H(+)</text>
        <dbReference type="Rhea" id="RHEA:15197"/>
        <dbReference type="Rhea" id="RHEA-COMP:12418"/>
        <dbReference type="Rhea" id="RHEA-COMP:12419"/>
        <dbReference type="ChEBI" id="CHEBI:15378"/>
        <dbReference type="ChEBI" id="CHEBI:57856"/>
        <dbReference type="ChEBI" id="CHEBI:59789"/>
        <dbReference type="ChEBI" id="CHEBI:90615"/>
        <dbReference type="ChEBI" id="CHEBI:90616"/>
        <dbReference type="EC" id="2.1.1.72"/>
    </reaction>
</comment>
<dbReference type="GO" id="GO:0032259">
    <property type="term" value="P:methylation"/>
    <property type="evidence" value="ECO:0007669"/>
    <property type="project" value="UniProtKB-KW"/>
</dbReference>
<sequence length="302" mass="33609">MPPQEESATRAEGRYRTGKKRPRKPLKDEGKPGRYDVRNTLNDLTGKEWLLLTRSFWTSEAAPEDKHAYKHPAPFLIGDVQRLISLFTKRGMKVLDPFAGSGSALVAARKLGRSAVGVDLNPDYGGLAEARLGGFGEDCKYLVGDAAEVVQSIDPVDYIVTSPPYHNILKNNGKGIRHDNGKSFRRGARDGVEAYSDHANDLGNFADYATFVKAFGSIMKLCREKLRPGGYCTIIISDFTVGRVETCVQADVVRELVEVGFEFVGTTILIQPVKPLYPFGYPYAYKINHHHQNMITFRNPKL</sequence>
<dbReference type="Gene3D" id="3.40.50.150">
    <property type="entry name" value="Vaccinia Virus protein VP39"/>
    <property type="match status" value="2"/>
</dbReference>
<dbReference type="SUPFAM" id="SSF53335">
    <property type="entry name" value="S-adenosyl-L-methionine-dependent methyltransferases"/>
    <property type="match status" value="1"/>
</dbReference>
<name>A0A6G7ZQE9_9SPHN</name>
<protein>
    <recommendedName>
        <fullName evidence="4">Methyltransferase</fullName>
        <ecNumber evidence="4">2.1.1.-</ecNumber>
    </recommendedName>
</protein>
<proteinExistence type="inferred from homology"/>
<dbReference type="InterPro" id="IPR001091">
    <property type="entry name" value="RM_Methyltransferase"/>
</dbReference>
<keyword evidence="1 7" id="KW-0489">Methyltransferase</keyword>
<evidence type="ECO:0000313" key="7">
    <source>
        <dbReference type="EMBL" id="QIL03217.1"/>
    </source>
</evidence>
<dbReference type="CDD" id="cd02440">
    <property type="entry name" value="AdoMet_MTases"/>
    <property type="match status" value="1"/>
</dbReference>
<keyword evidence="8" id="KW-1185">Reference proteome</keyword>
<comment type="similarity">
    <text evidence="4">Belongs to the N(4)/N(6)-methyltransferase family.</text>
</comment>
<dbReference type="GO" id="GO:0005737">
    <property type="term" value="C:cytoplasm"/>
    <property type="evidence" value="ECO:0007669"/>
    <property type="project" value="TreeGrafter"/>
</dbReference>
<evidence type="ECO:0000256" key="1">
    <source>
        <dbReference type="ARBA" id="ARBA00022603"/>
    </source>
</evidence>
<gene>
    <name evidence="7" type="ORF">G7078_00115</name>
</gene>
<dbReference type="AlphaFoldDB" id="A0A6G7ZQE9"/>